<dbReference type="InterPro" id="IPR027843">
    <property type="entry name" value="DUF4440"/>
</dbReference>
<feature type="domain" description="DUF4440" evidence="1">
    <location>
        <begin position="26"/>
        <end position="130"/>
    </location>
</feature>
<dbReference type="InterPro" id="IPR032710">
    <property type="entry name" value="NTF2-like_dom_sf"/>
</dbReference>
<dbReference type="Proteomes" id="UP000053676">
    <property type="component" value="Unassembled WGS sequence"/>
</dbReference>
<dbReference type="EMBL" id="KI658457">
    <property type="protein sequence ID" value="ETN82486.1"/>
    <property type="molecule type" value="Genomic_DNA"/>
</dbReference>
<dbReference type="Gene3D" id="3.10.450.50">
    <property type="match status" value="1"/>
</dbReference>
<dbReference type="Pfam" id="PF14534">
    <property type="entry name" value="DUF4440"/>
    <property type="match status" value="1"/>
</dbReference>
<dbReference type="AlphaFoldDB" id="W2TMX6"/>
<sequence>MSLPVNCYEFLRSGNSFTEAKSILKPIFDRFTKAFDEEDFEQVTSYYAPNAVLVQIGKKGVYGREAIKEATVEYSKRMGRTKTKISGECYQMTGDYIIITANYEATTEKMGVVKGKFTQIWRKSNNTYLILHDEFTM</sequence>
<dbReference type="OMA" id="NCYEFLR"/>
<accession>W2TMX6</accession>
<evidence type="ECO:0000313" key="3">
    <source>
        <dbReference type="Proteomes" id="UP000053676"/>
    </source>
</evidence>
<evidence type="ECO:0000313" key="2">
    <source>
        <dbReference type="EMBL" id="ETN82486.1"/>
    </source>
</evidence>
<reference evidence="3" key="1">
    <citation type="journal article" date="2014" name="Nat. Genet.">
        <title>Genome of the human hookworm Necator americanus.</title>
        <authorList>
            <person name="Tang Y.T."/>
            <person name="Gao X."/>
            <person name="Rosa B.A."/>
            <person name="Abubucker S."/>
            <person name="Hallsworth-Pepin K."/>
            <person name="Martin J."/>
            <person name="Tyagi R."/>
            <person name="Heizer E."/>
            <person name="Zhang X."/>
            <person name="Bhonagiri-Palsikar V."/>
            <person name="Minx P."/>
            <person name="Warren W.C."/>
            <person name="Wang Q."/>
            <person name="Zhan B."/>
            <person name="Hotez P.J."/>
            <person name="Sternberg P.W."/>
            <person name="Dougall A."/>
            <person name="Gaze S.T."/>
            <person name="Mulvenna J."/>
            <person name="Sotillo J."/>
            <person name="Ranganathan S."/>
            <person name="Rabelo E.M."/>
            <person name="Wilson R.K."/>
            <person name="Felgner P.L."/>
            <person name="Bethony J."/>
            <person name="Hawdon J.M."/>
            <person name="Gasser R.B."/>
            <person name="Loukas A."/>
            <person name="Mitreva M."/>
        </authorList>
    </citation>
    <scope>NUCLEOTIDE SEQUENCE [LARGE SCALE GENOMIC DNA]</scope>
</reference>
<dbReference type="SUPFAM" id="SSF54427">
    <property type="entry name" value="NTF2-like"/>
    <property type="match status" value="1"/>
</dbReference>
<evidence type="ECO:0000259" key="1">
    <source>
        <dbReference type="Pfam" id="PF14534"/>
    </source>
</evidence>
<keyword evidence="3" id="KW-1185">Reference proteome</keyword>
<dbReference type="PANTHER" id="PTHR31664">
    <property type="entry name" value="PROTEIN CBG16427"/>
    <property type="match status" value="1"/>
</dbReference>
<organism evidence="2 3">
    <name type="scientific">Necator americanus</name>
    <name type="common">Human hookworm</name>
    <dbReference type="NCBI Taxonomy" id="51031"/>
    <lineage>
        <taxon>Eukaryota</taxon>
        <taxon>Metazoa</taxon>
        <taxon>Ecdysozoa</taxon>
        <taxon>Nematoda</taxon>
        <taxon>Chromadorea</taxon>
        <taxon>Rhabditida</taxon>
        <taxon>Rhabditina</taxon>
        <taxon>Rhabditomorpha</taxon>
        <taxon>Strongyloidea</taxon>
        <taxon>Ancylostomatidae</taxon>
        <taxon>Bunostominae</taxon>
        <taxon>Necator</taxon>
    </lineage>
</organism>
<dbReference type="OrthoDB" id="5793381at2759"/>
<gene>
    <name evidence="2" type="ORF">NECAME_07931</name>
</gene>
<dbReference type="KEGG" id="nai:NECAME_07931"/>
<dbReference type="PANTHER" id="PTHR31664:SF4">
    <property type="entry name" value="DUF4440 DOMAIN-CONTAINING PROTEIN"/>
    <property type="match status" value="1"/>
</dbReference>
<protein>
    <recommendedName>
        <fullName evidence="1">DUF4440 domain-containing protein</fullName>
    </recommendedName>
</protein>
<proteinExistence type="predicted"/>
<name>W2TMX6_NECAM</name>